<evidence type="ECO:0000313" key="6">
    <source>
        <dbReference type="Proteomes" id="UP000779070"/>
    </source>
</evidence>
<evidence type="ECO:0000256" key="1">
    <source>
        <dbReference type="ARBA" id="ARBA00022722"/>
    </source>
</evidence>
<reference evidence="5 6" key="1">
    <citation type="submission" date="2021-02" db="EMBL/GenBank/DDBJ databases">
        <title>Draft Genome Sequences of 5 Vibrio neptunius Strains Isolated From of Bivalve Hatcheries.</title>
        <authorList>
            <person name="Galvis F."/>
            <person name="Barja J.L."/>
            <person name="Lemos M.L."/>
            <person name="Balado M."/>
        </authorList>
    </citation>
    <scope>NUCLEOTIDE SEQUENCE [LARGE SCALE GENOMIC DNA]</scope>
    <source>
        <strain evidence="5 6">PP-145.98</strain>
    </source>
</reference>
<dbReference type="Proteomes" id="UP000779070">
    <property type="component" value="Unassembled WGS sequence"/>
</dbReference>
<dbReference type="SMART" id="SM00479">
    <property type="entry name" value="EXOIII"/>
    <property type="match status" value="1"/>
</dbReference>
<evidence type="ECO:0000259" key="4">
    <source>
        <dbReference type="SMART" id="SM00479"/>
    </source>
</evidence>
<feature type="domain" description="Exonuclease" evidence="4">
    <location>
        <begin position="8"/>
        <end position="184"/>
    </location>
</feature>
<organism evidence="5 6">
    <name type="scientific">Vibrio neptunius</name>
    <dbReference type="NCBI Taxonomy" id="170651"/>
    <lineage>
        <taxon>Bacteria</taxon>
        <taxon>Pseudomonadati</taxon>
        <taxon>Pseudomonadota</taxon>
        <taxon>Gammaproteobacteria</taxon>
        <taxon>Vibrionales</taxon>
        <taxon>Vibrionaceae</taxon>
        <taxon>Vibrio</taxon>
    </lineage>
</organism>
<dbReference type="Gene3D" id="3.30.420.10">
    <property type="entry name" value="Ribonuclease H-like superfamily/Ribonuclease H"/>
    <property type="match status" value="1"/>
</dbReference>
<dbReference type="PANTHER" id="PTHR30231">
    <property type="entry name" value="DNA POLYMERASE III SUBUNIT EPSILON"/>
    <property type="match status" value="1"/>
</dbReference>
<evidence type="ECO:0000313" key="5">
    <source>
        <dbReference type="EMBL" id="MBN3576889.1"/>
    </source>
</evidence>
<evidence type="ECO:0000256" key="3">
    <source>
        <dbReference type="ARBA" id="ARBA00022839"/>
    </source>
</evidence>
<dbReference type="InterPro" id="IPR012337">
    <property type="entry name" value="RNaseH-like_sf"/>
</dbReference>
<keyword evidence="2" id="KW-0378">Hydrolase</keyword>
<dbReference type="SUPFAM" id="SSF53098">
    <property type="entry name" value="Ribonuclease H-like"/>
    <property type="match status" value="1"/>
</dbReference>
<dbReference type="PANTHER" id="PTHR30231:SF4">
    <property type="entry name" value="PROTEIN NEN2"/>
    <property type="match status" value="1"/>
</dbReference>
<dbReference type="EMBL" id="JAFHLB010000004">
    <property type="protein sequence ID" value="MBN3576889.1"/>
    <property type="molecule type" value="Genomic_DNA"/>
</dbReference>
<sequence length="184" mass="20924">MKTLDISNAIILDTETTGLDSNARIVEISGICAVTGDVLFNELVNPLSPIPAEAQAIHGITNEDVATKRTFDVVWNDIKSHLFENNVLIYNFDYDYRLIEQSLSDFDYPTQNLPHFLSGQCAMLWYAEYFGYWNDYHDNYRWQKLVNACLQQGIDTSDLTAHRALADCEMTRRLIHAVNAKLGA</sequence>
<keyword evidence="1" id="KW-0540">Nuclease</keyword>
<accession>A0ABS2ZY67</accession>
<comment type="caution">
    <text evidence="5">The sequence shown here is derived from an EMBL/GenBank/DDBJ whole genome shotgun (WGS) entry which is preliminary data.</text>
</comment>
<name>A0ABS2ZY67_9VIBR</name>
<dbReference type="RefSeq" id="WP_206369056.1">
    <property type="nucleotide sequence ID" value="NZ_CAWPTM010000178.1"/>
</dbReference>
<dbReference type="InterPro" id="IPR036397">
    <property type="entry name" value="RNaseH_sf"/>
</dbReference>
<proteinExistence type="predicted"/>
<dbReference type="Pfam" id="PF00929">
    <property type="entry name" value="RNase_T"/>
    <property type="match status" value="1"/>
</dbReference>
<keyword evidence="3 5" id="KW-0269">Exonuclease</keyword>
<dbReference type="InterPro" id="IPR013520">
    <property type="entry name" value="Ribonucl_H"/>
</dbReference>
<dbReference type="CDD" id="cd06127">
    <property type="entry name" value="DEDDh"/>
    <property type="match status" value="1"/>
</dbReference>
<gene>
    <name evidence="5" type="ORF">JYA62_04305</name>
</gene>
<protein>
    <submittedName>
        <fullName evidence="5">3'-5' exonuclease</fullName>
    </submittedName>
</protein>
<dbReference type="GO" id="GO:0004527">
    <property type="term" value="F:exonuclease activity"/>
    <property type="evidence" value="ECO:0007669"/>
    <property type="project" value="UniProtKB-KW"/>
</dbReference>
<evidence type="ECO:0000256" key="2">
    <source>
        <dbReference type="ARBA" id="ARBA00022801"/>
    </source>
</evidence>
<keyword evidence="6" id="KW-1185">Reference proteome</keyword>